<dbReference type="AlphaFoldDB" id="A0AAV3PWX7"/>
<dbReference type="EMBL" id="BAABME010002648">
    <property type="protein sequence ID" value="GAA0155551.1"/>
    <property type="molecule type" value="Genomic_DNA"/>
</dbReference>
<keyword evidence="2" id="KW-1185">Reference proteome</keyword>
<gene>
    <name evidence="1" type="ORF">LIER_13253</name>
</gene>
<proteinExistence type="predicted"/>
<evidence type="ECO:0000313" key="2">
    <source>
        <dbReference type="Proteomes" id="UP001454036"/>
    </source>
</evidence>
<accession>A0AAV3PWX7</accession>
<organism evidence="1 2">
    <name type="scientific">Lithospermum erythrorhizon</name>
    <name type="common">Purple gromwell</name>
    <name type="synonym">Lithospermum officinale var. erythrorhizon</name>
    <dbReference type="NCBI Taxonomy" id="34254"/>
    <lineage>
        <taxon>Eukaryota</taxon>
        <taxon>Viridiplantae</taxon>
        <taxon>Streptophyta</taxon>
        <taxon>Embryophyta</taxon>
        <taxon>Tracheophyta</taxon>
        <taxon>Spermatophyta</taxon>
        <taxon>Magnoliopsida</taxon>
        <taxon>eudicotyledons</taxon>
        <taxon>Gunneridae</taxon>
        <taxon>Pentapetalae</taxon>
        <taxon>asterids</taxon>
        <taxon>lamiids</taxon>
        <taxon>Boraginales</taxon>
        <taxon>Boraginaceae</taxon>
        <taxon>Boraginoideae</taxon>
        <taxon>Lithospermeae</taxon>
        <taxon>Lithospermum</taxon>
    </lineage>
</organism>
<sequence length="96" mass="10647">MGQPFNKIVTNPALSGRMTTWAIDWSEFAITYAPRTSIKTQVLADFLIEFTARQSLKVDGPKAPQEPAQIPKWVVYVDGARNSKSPGVRIMIQGPD</sequence>
<reference evidence="1 2" key="1">
    <citation type="submission" date="2024-01" db="EMBL/GenBank/DDBJ databases">
        <title>The complete chloroplast genome sequence of Lithospermum erythrorhizon: insights into the phylogenetic relationship among Boraginaceae species and the maternal lineages of purple gromwells.</title>
        <authorList>
            <person name="Okada T."/>
            <person name="Watanabe K."/>
        </authorList>
    </citation>
    <scope>NUCLEOTIDE SEQUENCE [LARGE SCALE GENOMIC DNA]</scope>
</reference>
<comment type="caution">
    <text evidence="1">The sequence shown here is derived from an EMBL/GenBank/DDBJ whole genome shotgun (WGS) entry which is preliminary data.</text>
</comment>
<dbReference type="PANTHER" id="PTHR48475">
    <property type="entry name" value="RIBONUCLEASE H"/>
    <property type="match status" value="1"/>
</dbReference>
<dbReference type="PANTHER" id="PTHR48475:SF2">
    <property type="entry name" value="RIBONUCLEASE H"/>
    <property type="match status" value="1"/>
</dbReference>
<protein>
    <submittedName>
        <fullName evidence="1">Uncharacterized protein</fullName>
    </submittedName>
</protein>
<name>A0AAV3PWX7_LITER</name>
<evidence type="ECO:0000313" key="1">
    <source>
        <dbReference type="EMBL" id="GAA0155551.1"/>
    </source>
</evidence>
<dbReference type="Proteomes" id="UP001454036">
    <property type="component" value="Unassembled WGS sequence"/>
</dbReference>